<name>A0A1H6LST7_9BACT</name>
<organism evidence="1 2">
    <name type="scientific">Akkermansia glycaniphila</name>
    <dbReference type="NCBI Taxonomy" id="1679444"/>
    <lineage>
        <taxon>Bacteria</taxon>
        <taxon>Pseudomonadati</taxon>
        <taxon>Verrucomicrobiota</taxon>
        <taxon>Verrucomicrobiia</taxon>
        <taxon>Verrucomicrobiales</taxon>
        <taxon>Akkermansiaceae</taxon>
        <taxon>Akkermansia</taxon>
    </lineage>
</organism>
<keyword evidence="2" id="KW-1185">Reference proteome</keyword>
<evidence type="ECO:0000313" key="1">
    <source>
        <dbReference type="EMBL" id="SEH91776.1"/>
    </source>
</evidence>
<reference evidence="2" key="1">
    <citation type="submission" date="2016-09" db="EMBL/GenBank/DDBJ databases">
        <authorList>
            <person name="Koehorst J."/>
        </authorList>
    </citation>
    <scope>NUCLEOTIDE SEQUENCE [LARGE SCALE GENOMIC DNA]</scope>
</reference>
<gene>
    <name evidence="1" type="ORF">PYTT_1707</name>
</gene>
<dbReference type="KEGG" id="agl:PYTT_1707"/>
<sequence length="511" mass="57672">MKSMLNEPLPFSFIRMKTTLFATWTALCLGGAALPAAEEIKPIETIELPESLDVASLINGYTRATQFCVTPNGKYVLGAGYHAAPFFVDIPQKKVSVIPSQRPDDGQILYLDNHCFLFDDINEKRWLDFKGRPTAIRSFDGGAKQYNHVDGGFMFDRLRSNLWDVEREMQRLGLSTDYNFTALGYVWLQPATDGCISFSVDNDPVPLALITPGFQSSYLFPTDRVFATDFCWERDSRRLALLYQKLPLQAAPMTGPFFRRLPQPTSGYAVFDYKGKLIDDVPIHVDRAYNPVALNLDGEDSEIPLSMFYACLHRDYLYFIDKGGLFVRDLENKETRLLCAGIGEASLPDFRFGFMQRFKVMPNGVVAFVALTSIPGGDPSNGRDTYVALMKDGKLLASKSLRPVDDCRLSFEIASPEWMSHLYQSVDNYLIVGLHNADSKMSYHFIDTDNPEHISDSPLIRETKHTRFHPSLIRGKLYGITDSSNEHPAYIGIYALEPERQAKDGDEFAEE</sequence>
<dbReference type="AlphaFoldDB" id="A0A1H6LST7"/>
<proteinExistence type="predicted"/>
<accession>A0A1H6LST7</accession>
<dbReference type="EMBL" id="LT629973">
    <property type="protein sequence ID" value="SEH91776.1"/>
    <property type="molecule type" value="Genomic_DNA"/>
</dbReference>
<evidence type="ECO:0000313" key="2">
    <source>
        <dbReference type="Proteomes" id="UP000176204"/>
    </source>
</evidence>
<dbReference type="Proteomes" id="UP000176204">
    <property type="component" value="Chromosome I"/>
</dbReference>
<dbReference type="RefSeq" id="WP_067772877.1">
    <property type="nucleotide sequence ID" value="NZ_LT629973.1"/>
</dbReference>
<protein>
    <submittedName>
        <fullName evidence="1">Uncharacterized protein</fullName>
    </submittedName>
</protein>
<dbReference type="SUPFAM" id="SSF82171">
    <property type="entry name" value="DPP6 N-terminal domain-like"/>
    <property type="match status" value="1"/>
</dbReference>